<dbReference type="Pfam" id="PF02518">
    <property type="entry name" value="HATPase_c"/>
    <property type="match status" value="1"/>
</dbReference>
<dbReference type="CDD" id="cd16917">
    <property type="entry name" value="HATPase_UhpB-NarQ-NarX-like"/>
    <property type="match status" value="1"/>
</dbReference>
<reference evidence="18 19" key="2">
    <citation type="submission" date="2008-10" db="EMBL/GenBank/DDBJ databases">
        <authorList>
            <person name="Fulton L."/>
            <person name="Clifton S."/>
            <person name="Fulton B."/>
            <person name="Xu J."/>
            <person name="Minx P."/>
            <person name="Pepin K.H."/>
            <person name="Johnson M."/>
            <person name="Bhonagiri V."/>
            <person name="Nash W.E."/>
            <person name="Mardis E.R."/>
            <person name="Wilson R.K."/>
        </authorList>
    </citation>
    <scope>NUCLEOTIDE SEQUENCE [LARGE SCALE GENOMIC DNA]</scope>
    <source>
        <strain evidence="18 19">DSM 30120</strain>
    </source>
</reference>
<evidence type="ECO:0000259" key="16">
    <source>
        <dbReference type="PROSITE" id="PS50109"/>
    </source>
</evidence>
<dbReference type="PROSITE" id="PS50885">
    <property type="entry name" value="HAMP"/>
    <property type="match status" value="1"/>
</dbReference>
<dbReference type="Pfam" id="PF00672">
    <property type="entry name" value="HAMP"/>
    <property type="match status" value="1"/>
</dbReference>
<evidence type="ECO:0000313" key="18">
    <source>
        <dbReference type="EMBL" id="EEB47496.1"/>
    </source>
</evidence>
<comment type="catalytic activity">
    <reaction evidence="1 14">
        <text>ATP + protein L-histidine = ADP + protein N-phospho-L-histidine.</text>
        <dbReference type="EC" id="2.7.13.3"/>
    </reaction>
</comment>
<name>B6X9U3_9GAMM</name>
<dbReference type="SMART" id="SM00304">
    <property type="entry name" value="HAMP"/>
    <property type="match status" value="1"/>
</dbReference>
<dbReference type="EMBL" id="ABXW01000004">
    <property type="protein sequence ID" value="EEB47496.1"/>
    <property type="molecule type" value="Genomic_DNA"/>
</dbReference>
<keyword evidence="3 14" id="KW-1003">Cell membrane</keyword>
<keyword evidence="4 14" id="KW-0997">Cell inner membrane</keyword>
<evidence type="ECO:0000256" key="1">
    <source>
        <dbReference type="ARBA" id="ARBA00000085"/>
    </source>
</evidence>
<dbReference type="InterPro" id="IPR011712">
    <property type="entry name" value="Sig_transdc_His_kin_sub3_dim/P"/>
</dbReference>
<evidence type="ECO:0000256" key="15">
    <source>
        <dbReference type="SAM" id="Phobius"/>
    </source>
</evidence>
<dbReference type="InterPro" id="IPR050482">
    <property type="entry name" value="Sensor_HK_TwoCompSys"/>
</dbReference>
<keyword evidence="10 14" id="KW-0067">ATP-binding</keyword>
<dbReference type="GO" id="GO:0005524">
    <property type="term" value="F:ATP binding"/>
    <property type="evidence" value="ECO:0007669"/>
    <property type="project" value="UniProtKB-UniRule"/>
</dbReference>
<keyword evidence="7 15" id="KW-0812">Transmembrane</keyword>
<evidence type="ECO:0000256" key="5">
    <source>
        <dbReference type="ARBA" id="ARBA00022553"/>
    </source>
</evidence>
<accession>B6X9U3</accession>
<evidence type="ECO:0000256" key="13">
    <source>
        <dbReference type="ARBA" id="ARBA00023136"/>
    </source>
</evidence>
<evidence type="ECO:0000256" key="10">
    <source>
        <dbReference type="ARBA" id="ARBA00022840"/>
    </source>
</evidence>
<keyword evidence="5" id="KW-0597">Phosphoprotein</keyword>
<evidence type="ECO:0000256" key="6">
    <source>
        <dbReference type="ARBA" id="ARBA00022679"/>
    </source>
</evidence>
<dbReference type="Gene3D" id="1.10.287.130">
    <property type="match status" value="1"/>
</dbReference>
<dbReference type="Pfam" id="PF07730">
    <property type="entry name" value="HisKA_3"/>
    <property type="match status" value="1"/>
</dbReference>
<dbReference type="Gene3D" id="3.30.565.10">
    <property type="entry name" value="Histidine kinase-like ATPase, C-terminal domain"/>
    <property type="match status" value="1"/>
</dbReference>
<dbReference type="InterPro" id="IPR003594">
    <property type="entry name" value="HATPase_dom"/>
</dbReference>
<dbReference type="CDD" id="cd22900">
    <property type="entry name" value="NarX_sensor"/>
    <property type="match status" value="1"/>
</dbReference>
<dbReference type="GO" id="GO:0005886">
    <property type="term" value="C:plasma membrane"/>
    <property type="evidence" value="ECO:0007669"/>
    <property type="project" value="UniProtKB-SubCell"/>
</dbReference>
<feature type="transmembrane region" description="Helical" evidence="15">
    <location>
        <begin position="155"/>
        <end position="180"/>
    </location>
</feature>
<dbReference type="Gene3D" id="1.20.120.960">
    <property type="entry name" value="Histidine kinase NarX, sensor domain"/>
    <property type="match status" value="1"/>
</dbReference>
<reference evidence="18 19" key="1">
    <citation type="submission" date="2008-10" db="EMBL/GenBank/DDBJ databases">
        <title>Draft genome sequence of Providencia alcalifaciens (DSM 30120).</title>
        <authorList>
            <person name="Sudarsanam P."/>
            <person name="Ley R."/>
            <person name="Guruge J."/>
            <person name="Turnbaugh P.J."/>
            <person name="Mahowald M."/>
            <person name="Liep D."/>
            <person name="Gordon J."/>
        </authorList>
    </citation>
    <scope>NUCLEOTIDE SEQUENCE [LARGE SCALE GENOMIC DNA]</scope>
    <source>
        <strain evidence="18 19">DSM 30120</strain>
    </source>
</reference>
<dbReference type="PROSITE" id="PS50109">
    <property type="entry name" value="HIS_KIN"/>
    <property type="match status" value="1"/>
</dbReference>
<dbReference type="GO" id="GO:0046983">
    <property type="term" value="F:protein dimerization activity"/>
    <property type="evidence" value="ECO:0007669"/>
    <property type="project" value="UniProtKB-UniRule"/>
</dbReference>
<dbReference type="Proteomes" id="UP000003729">
    <property type="component" value="Unassembled WGS sequence"/>
</dbReference>
<organism evidence="18 19">
    <name type="scientific">Providencia alcalifaciens DSM 30120</name>
    <dbReference type="NCBI Taxonomy" id="520999"/>
    <lineage>
        <taxon>Bacteria</taxon>
        <taxon>Pseudomonadati</taxon>
        <taxon>Pseudomonadota</taxon>
        <taxon>Gammaproteobacteria</taxon>
        <taxon>Enterobacterales</taxon>
        <taxon>Morganellaceae</taxon>
        <taxon>Providencia</taxon>
    </lineage>
</organism>
<evidence type="ECO:0000256" key="3">
    <source>
        <dbReference type="ARBA" id="ARBA00022475"/>
    </source>
</evidence>
<dbReference type="CDD" id="cd06225">
    <property type="entry name" value="HAMP"/>
    <property type="match status" value="1"/>
</dbReference>
<dbReference type="SMART" id="SM00387">
    <property type="entry name" value="HATPase_c"/>
    <property type="match status" value="1"/>
</dbReference>
<keyword evidence="12 14" id="KW-0902">Two-component regulatory system</keyword>
<evidence type="ECO:0000313" key="19">
    <source>
        <dbReference type="Proteomes" id="UP000003729"/>
    </source>
</evidence>
<evidence type="ECO:0000259" key="17">
    <source>
        <dbReference type="PROSITE" id="PS50885"/>
    </source>
</evidence>
<dbReference type="AlphaFoldDB" id="B6X9U3"/>
<dbReference type="InterPro" id="IPR036890">
    <property type="entry name" value="HATPase_C_sf"/>
</dbReference>
<comment type="subcellular location">
    <subcellularLocation>
        <location evidence="2">Cell inner membrane</location>
        <topology evidence="2">Multi-pass membrane protein</topology>
    </subcellularLocation>
</comment>
<dbReference type="eggNOG" id="COG3850">
    <property type="taxonomic scope" value="Bacteria"/>
</dbReference>
<protein>
    <recommendedName>
        <fullName evidence="14">Sensor protein</fullName>
        <ecNumber evidence="14">2.7.13.3</ecNumber>
    </recommendedName>
</protein>
<dbReference type="NCBIfam" id="NF007896">
    <property type="entry name" value="PRK10600.1"/>
    <property type="match status" value="1"/>
</dbReference>
<evidence type="ECO:0000256" key="12">
    <source>
        <dbReference type="ARBA" id="ARBA00023012"/>
    </source>
</evidence>
<sequence length="599" mass="68680">MFQEKEKMPTLYRRFSIINQVIGLMLLIAVLGIIGMTISNRMIISAQGNAHAINTSGSLRMQSYRLLSLTPINEHNQNYLDALEKDLLSPELTQVVKIENLTPEFDKIHAFWLNTLRPALTRASSPDDARYEVITFVNMLNELVHNIDDITEKKIAYVAMTQLIFISLVFLLLMGTIWHLRRKIYYPWMKLLSMVNAIGRKDFTQRFPMKNNRQDELNALGETLNHMSDELAQSYHQLEERVAEKTADLLAKNRVLSYLYQSNQILHSSETLYLRLQKVLTELKNITQLENLRLKLYEDSNEQYFHEISYASANLDINDEKLASTKSHLSKDNLAEDSQTLQWDLSDNMHRYGVIIGEIQQNQLFSDEKNKLVLMLAKQISGMLTMEQQIEQQQQLLIMDERAAIARELHDSIAQSLSCLKMQISYLQMQPEPLPETTLHLLNEMRTEINTAYSQLRELLTTFRLKLTESGLLPSLKSTLGEFSGRIGFNIQLNYEIPAKSISPHQSIHIIQIIREALSNILKHANATWAKVSLSQNRGTVTITIDDNGSGIDDNPNKLNHYGLIIMRERALSLNGECYITQRAEGGTEVKVTFPLSDI</sequence>
<feature type="transmembrane region" description="Helical" evidence="15">
    <location>
        <begin position="21"/>
        <end position="39"/>
    </location>
</feature>
<evidence type="ECO:0000256" key="2">
    <source>
        <dbReference type="ARBA" id="ARBA00004429"/>
    </source>
</evidence>
<dbReference type="PANTHER" id="PTHR24421">
    <property type="entry name" value="NITRATE/NITRITE SENSOR PROTEIN NARX-RELATED"/>
    <property type="match status" value="1"/>
</dbReference>
<gene>
    <name evidence="18" type="ORF">PROVALCAL_00088</name>
</gene>
<dbReference type="InterPro" id="IPR029095">
    <property type="entry name" value="NarX-like_N"/>
</dbReference>
<evidence type="ECO:0000256" key="9">
    <source>
        <dbReference type="ARBA" id="ARBA00022777"/>
    </source>
</evidence>
<feature type="domain" description="Histidine kinase" evidence="16">
    <location>
        <begin position="408"/>
        <end position="598"/>
    </location>
</feature>
<dbReference type="EC" id="2.7.13.3" evidence="14"/>
<keyword evidence="13 14" id="KW-0472">Membrane</keyword>
<dbReference type="Pfam" id="PF13675">
    <property type="entry name" value="PilJ"/>
    <property type="match status" value="1"/>
</dbReference>
<evidence type="ECO:0000256" key="11">
    <source>
        <dbReference type="ARBA" id="ARBA00022989"/>
    </source>
</evidence>
<dbReference type="PIRSF" id="PIRSF003167">
    <property type="entry name" value="STHK_NarX/NarQ"/>
    <property type="match status" value="1"/>
</dbReference>
<dbReference type="GO" id="GO:0000155">
    <property type="term" value="F:phosphorelay sensor kinase activity"/>
    <property type="evidence" value="ECO:0007669"/>
    <property type="project" value="UniProtKB-UniRule"/>
</dbReference>
<dbReference type="PANTHER" id="PTHR24421:SF51">
    <property type="entry name" value="NITRATE_NITRITE SENSOR PROTEIN NARX"/>
    <property type="match status" value="1"/>
</dbReference>
<dbReference type="InterPro" id="IPR003660">
    <property type="entry name" value="HAMP_dom"/>
</dbReference>
<evidence type="ECO:0000256" key="8">
    <source>
        <dbReference type="ARBA" id="ARBA00022741"/>
    </source>
</evidence>
<dbReference type="Gene3D" id="1.20.5.1930">
    <property type="match status" value="1"/>
</dbReference>
<evidence type="ECO:0000256" key="4">
    <source>
        <dbReference type="ARBA" id="ARBA00022519"/>
    </source>
</evidence>
<feature type="domain" description="HAMP" evidence="17">
    <location>
        <begin position="190"/>
        <end position="236"/>
    </location>
</feature>
<keyword evidence="8 14" id="KW-0547">Nucleotide-binding</keyword>
<dbReference type="InterPro" id="IPR042295">
    <property type="entry name" value="NarX-like_N_sf"/>
</dbReference>
<keyword evidence="11 15" id="KW-1133">Transmembrane helix</keyword>
<dbReference type="InterPro" id="IPR005467">
    <property type="entry name" value="His_kinase_dom"/>
</dbReference>
<comment type="caution">
    <text evidence="18">The sequence shown here is derived from an EMBL/GenBank/DDBJ whole genome shotgun (WGS) entry which is preliminary data.</text>
</comment>
<dbReference type="SUPFAM" id="SSF55874">
    <property type="entry name" value="ATPase domain of HSP90 chaperone/DNA topoisomerase II/histidine kinase"/>
    <property type="match status" value="1"/>
</dbReference>
<dbReference type="InterPro" id="IPR016380">
    <property type="entry name" value="Sig_transdc_His_kin_NarX/NarQ"/>
</dbReference>
<evidence type="ECO:0000256" key="14">
    <source>
        <dbReference type="PIRNR" id="PIRNR003167"/>
    </source>
</evidence>
<proteinExistence type="predicted"/>
<dbReference type="SUPFAM" id="SSF158472">
    <property type="entry name" value="HAMP domain-like"/>
    <property type="match status" value="1"/>
</dbReference>
<evidence type="ECO:0000256" key="7">
    <source>
        <dbReference type="ARBA" id="ARBA00022692"/>
    </source>
</evidence>
<keyword evidence="9 14" id="KW-0418">Kinase</keyword>
<keyword evidence="6 14" id="KW-0808">Transferase</keyword>